<proteinExistence type="predicted"/>
<feature type="region of interest" description="Disordered" evidence="5">
    <location>
        <begin position="25"/>
        <end position="54"/>
    </location>
</feature>
<dbReference type="NCBIfam" id="TIGR01167">
    <property type="entry name" value="LPXTG_anchor"/>
    <property type="match status" value="1"/>
</dbReference>
<keyword evidence="4" id="KW-0572">Peptidoglycan-anchor</keyword>
<keyword evidence="6" id="KW-0812">Transmembrane</keyword>
<dbReference type="PROSITE" id="PS50847">
    <property type="entry name" value="GRAM_POS_ANCHORING"/>
    <property type="match status" value="1"/>
</dbReference>
<feature type="transmembrane region" description="Helical" evidence="6">
    <location>
        <begin position="338"/>
        <end position="356"/>
    </location>
</feature>
<organism evidence="9 10">
    <name type="scientific">Micromonospora siamensis</name>
    <dbReference type="NCBI Taxonomy" id="299152"/>
    <lineage>
        <taxon>Bacteria</taxon>
        <taxon>Bacillati</taxon>
        <taxon>Actinomycetota</taxon>
        <taxon>Actinomycetes</taxon>
        <taxon>Micromonosporales</taxon>
        <taxon>Micromonosporaceae</taxon>
        <taxon>Micromonospora</taxon>
    </lineage>
</organism>
<keyword evidence="10" id="KW-1185">Reference proteome</keyword>
<feature type="domain" description="Gram-positive cocci surface proteins LPxTG" evidence="8">
    <location>
        <begin position="329"/>
        <end position="364"/>
    </location>
</feature>
<evidence type="ECO:0000259" key="8">
    <source>
        <dbReference type="PROSITE" id="PS50847"/>
    </source>
</evidence>
<evidence type="ECO:0000256" key="4">
    <source>
        <dbReference type="ARBA" id="ARBA00023088"/>
    </source>
</evidence>
<dbReference type="Proteomes" id="UP000198210">
    <property type="component" value="Chromosome I"/>
</dbReference>
<keyword evidence="6" id="KW-1133">Transmembrane helix</keyword>
<keyword evidence="3 7" id="KW-0732">Signal</keyword>
<evidence type="ECO:0000256" key="5">
    <source>
        <dbReference type="SAM" id="MobiDB-lite"/>
    </source>
</evidence>
<feature type="compositionally biased region" description="Low complexity" evidence="5">
    <location>
        <begin position="34"/>
        <end position="54"/>
    </location>
</feature>
<evidence type="ECO:0000256" key="1">
    <source>
        <dbReference type="ARBA" id="ARBA00022512"/>
    </source>
</evidence>
<reference evidence="9 10" key="1">
    <citation type="submission" date="2016-06" db="EMBL/GenBank/DDBJ databases">
        <authorList>
            <person name="Kjaerup R.B."/>
            <person name="Dalgaard T.S."/>
            <person name="Juul-Madsen H.R."/>
        </authorList>
    </citation>
    <scope>NUCLEOTIDE SEQUENCE [LARGE SCALE GENOMIC DNA]</scope>
    <source>
        <strain evidence="9 10">DSM 45097</strain>
    </source>
</reference>
<feature type="chain" id="PRO_5008717927" evidence="7">
    <location>
        <begin position="24"/>
        <end position="364"/>
    </location>
</feature>
<feature type="region of interest" description="Disordered" evidence="5">
    <location>
        <begin position="296"/>
        <end position="330"/>
    </location>
</feature>
<gene>
    <name evidence="9" type="ORF">GA0074704_2159</name>
</gene>
<keyword evidence="1" id="KW-0134">Cell wall</keyword>
<dbReference type="InterPro" id="IPR019931">
    <property type="entry name" value="LPXTG_anchor"/>
</dbReference>
<evidence type="ECO:0000313" key="10">
    <source>
        <dbReference type="Proteomes" id="UP000198210"/>
    </source>
</evidence>
<evidence type="ECO:0000313" key="9">
    <source>
        <dbReference type="EMBL" id="SCG48260.1"/>
    </source>
</evidence>
<evidence type="ECO:0000256" key="3">
    <source>
        <dbReference type="ARBA" id="ARBA00022729"/>
    </source>
</evidence>
<accession>A0A1C5HQG7</accession>
<dbReference type="Pfam" id="PF00746">
    <property type="entry name" value="Gram_pos_anchor"/>
    <property type="match status" value="1"/>
</dbReference>
<sequence>MFRSMLTGAVAASALALATPAMAAPTPVTPQPTPTASASPTTAPTVAATPTPHDAPFKAKPDYLVFLNGDPWSPMGDLNVTVRNTGSTPGRGFFLVDVPTKLIIGKGDADCMAEGGRDKEQVLCRTAVLPAGGSRTYHLRVRSMVTPPIFDHTEFGSVTGRTEDGVSGRTESIKVNWPSRAALRLRGSVAPHADGTSTVTIKVTNASSFTVGAYSLMLRTNAELLSPTYREPSREGDSCEIYRDVKLAAGATDTFQLRFGPSPGLGTLRLILAPQQRYTNQDINLTLHLPVITDPAPSATASPATPSAGPSPTGTAAPGQGAGGTGAELPKTGADATTFALVGGGLVALGGALVLLRRRRRFVA</sequence>
<evidence type="ECO:0000256" key="7">
    <source>
        <dbReference type="SAM" id="SignalP"/>
    </source>
</evidence>
<dbReference type="EMBL" id="LT607751">
    <property type="protein sequence ID" value="SCG48260.1"/>
    <property type="molecule type" value="Genomic_DNA"/>
</dbReference>
<protein>
    <submittedName>
        <fullName evidence="9">LPXTG-motif cell wall anchor domain-containing protein</fullName>
    </submittedName>
</protein>
<name>A0A1C5HQG7_9ACTN</name>
<evidence type="ECO:0000256" key="2">
    <source>
        <dbReference type="ARBA" id="ARBA00022525"/>
    </source>
</evidence>
<feature type="compositionally biased region" description="Low complexity" evidence="5">
    <location>
        <begin position="296"/>
        <end position="319"/>
    </location>
</feature>
<keyword evidence="2" id="KW-0964">Secreted</keyword>
<dbReference type="AlphaFoldDB" id="A0A1C5HQG7"/>
<keyword evidence="6" id="KW-0472">Membrane</keyword>
<evidence type="ECO:0000256" key="6">
    <source>
        <dbReference type="SAM" id="Phobius"/>
    </source>
</evidence>
<dbReference type="RefSeq" id="WP_088970370.1">
    <property type="nucleotide sequence ID" value="NZ_JBHLYF010000022.1"/>
</dbReference>
<feature type="signal peptide" evidence="7">
    <location>
        <begin position="1"/>
        <end position="23"/>
    </location>
</feature>